<dbReference type="PANTHER" id="PTHR33048">
    <property type="entry name" value="PTH11-LIKE INTEGRAL MEMBRANE PROTEIN (AFU_ORTHOLOGUE AFUA_5G11245)"/>
    <property type="match status" value="1"/>
</dbReference>
<evidence type="ECO:0000256" key="1">
    <source>
        <dbReference type="ARBA" id="ARBA00004141"/>
    </source>
</evidence>
<feature type="transmembrane region" description="Helical" evidence="6">
    <location>
        <begin position="85"/>
        <end position="109"/>
    </location>
</feature>
<feature type="transmembrane region" description="Helical" evidence="6">
    <location>
        <begin position="121"/>
        <end position="142"/>
    </location>
</feature>
<dbReference type="Proteomes" id="UP000322873">
    <property type="component" value="Unassembled WGS sequence"/>
</dbReference>
<evidence type="ECO:0000256" key="4">
    <source>
        <dbReference type="ARBA" id="ARBA00023136"/>
    </source>
</evidence>
<proteinExistence type="inferred from homology"/>
<sequence>MALEERALTIVIVNFVFLGVSTITLALRCFVRLTREAFGVDDWMILLGWAMFVVNVSMSSMAAVHGLGVHNMSMTVTEMAPAIKYFTIFQLFTLTGTLPVKASICLSLFRITPNPIYKRILYAIMTGSIVTVLIGDIVVIVTCRPMNFTWDKTIPDGKCSSISAILVLSYCFSAMNIITDWSTAILPAVIVWDLKLSPRLKIAISFLLGMGLFASIATIVRLKYFPEYAKAVDYLYGVAPIVWWSTVEIGLGIIAACLSTLRPLFRFALGTSNAGPSDNDDAPRTIGAPHQKGYMKARAIKLRDINDGLATTMVTGVGNDNESLNTSSDGDDELSQKGILQHIPENPTKPRCTEKDTGILVTQSYKIDGDNTATGTGHKHNGSNASGERKIEDISLYPLYSSHLHMLHHPTTHPSIHLSIDPSVSCCIECPKHFYPLTTISYKKTAFPTYLIKIHTWLRYMVYMYSQAKMQHTKSSCAQMM</sequence>
<evidence type="ECO:0000313" key="8">
    <source>
        <dbReference type="EMBL" id="KAA8577331.1"/>
    </source>
</evidence>
<comment type="similarity">
    <text evidence="5">Belongs to the SAT4 family.</text>
</comment>
<dbReference type="InterPro" id="IPR052337">
    <property type="entry name" value="SAT4-like"/>
</dbReference>
<evidence type="ECO:0000256" key="3">
    <source>
        <dbReference type="ARBA" id="ARBA00022989"/>
    </source>
</evidence>
<evidence type="ECO:0000313" key="9">
    <source>
        <dbReference type="Proteomes" id="UP000322873"/>
    </source>
</evidence>
<reference evidence="8 9" key="1">
    <citation type="submission" date="2019-06" db="EMBL/GenBank/DDBJ databases">
        <title>Genome Sequence of the Brown Rot Fungal Pathogen Monilinia fructicola.</title>
        <authorList>
            <person name="De Miccolis Angelini R.M."/>
            <person name="Landi L."/>
            <person name="Abate D."/>
            <person name="Pollastro S."/>
            <person name="Romanazzi G."/>
            <person name="Faretra F."/>
        </authorList>
    </citation>
    <scope>NUCLEOTIDE SEQUENCE [LARGE SCALE GENOMIC DNA]</scope>
    <source>
        <strain evidence="8 9">Mfrc123</strain>
    </source>
</reference>
<evidence type="ECO:0000256" key="5">
    <source>
        <dbReference type="ARBA" id="ARBA00038359"/>
    </source>
</evidence>
<protein>
    <recommendedName>
        <fullName evidence="7">Rhodopsin domain-containing protein</fullName>
    </recommendedName>
</protein>
<feature type="transmembrane region" description="Helical" evidence="6">
    <location>
        <begin position="6"/>
        <end position="31"/>
    </location>
</feature>
<keyword evidence="9" id="KW-1185">Reference proteome</keyword>
<gene>
    <name evidence="8" type="ORF">EYC84_007295</name>
</gene>
<dbReference type="VEuPathDB" id="FungiDB:MFRU_021g00180"/>
<dbReference type="PANTHER" id="PTHR33048:SF96">
    <property type="entry name" value="INTEGRAL MEMBRANE PROTEIN"/>
    <property type="match status" value="1"/>
</dbReference>
<comment type="subcellular location">
    <subcellularLocation>
        <location evidence="1">Membrane</location>
        <topology evidence="1">Multi-pass membrane protein</topology>
    </subcellularLocation>
</comment>
<feature type="transmembrane region" description="Helical" evidence="6">
    <location>
        <begin position="43"/>
        <end position="65"/>
    </location>
</feature>
<comment type="caution">
    <text evidence="8">The sequence shown here is derived from an EMBL/GenBank/DDBJ whole genome shotgun (WGS) entry which is preliminary data.</text>
</comment>
<evidence type="ECO:0000256" key="2">
    <source>
        <dbReference type="ARBA" id="ARBA00022692"/>
    </source>
</evidence>
<keyword evidence="2 6" id="KW-0812">Transmembrane</keyword>
<feature type="transmembrane region" description="Helical" evidence="6">
    <location>
        <begin position="234"/>
        <end position="258"/>
    </location>
</feature>
<dbReference type="GO" id="GO:0016020">
    <property type="term" value="C:membrane"/>
    <property type="evidence" value="ECO:0007669"/>
    <property type="project" value="UniProtKB-SubCell"/>
</dbReference>
<feature type="transmembrane region" description="Helical" evidence="6">
    <location>
        <begin position="162"/>
        <end position="190"/>
    </location>
</feature>
<feature type="transmembrane region" description="Helical" evidence="6">
    <location>
        <begin position="202"/>
        <end position="222"/>
    </location>
</feature>
<dbReference type="AlphaFoldDB" id="A0A5M9K6T2"/>
<evidence type="ECO:0000259" key="7">
    <source>
        <dbReference type="Pfam" id="PF20684"/>
    </source>
</evidence>
<dbReference type="Pfam" id="PF20684">
    <property type="entry name" value="Fung_rhodopsin"/>
    <property type="match status" value="1"/>
</dbReference>
<keyword evidence="3 6" id="KW-1133">Transmembrane helix</keyword>
<evidence type="ECO:0000256" key="6">
    <source>
        <dbReference type="SAM" id="Phobius"/>
    </source>
</evidence>
<dbReference type="EMBL" id="VICG01000001">
    <property type="protein sequence ID" value="KAA8577331.1"/>
    <property type="molecule type" value="Genomic_DNA"/>
</dbReference>
<accession>A0A5M9K6T2</accession>
<feature type="domain" description="Rhodopsin" evidence="7">
    <location>
        <begin position="27"/>
        <end position="266"/>
    </location>
</feature>
<name>A0A5M9K6T2_MONFR</name>
<organism evidence="8 9">
    <name type="scientific">Monilinia fructicola</name>
    <name type="common">Brown rot fungus</name>
    <name type="synonym">Ciboria fructicola</name>
    <dbReference type="NCBI Taxonomy" id="38448"/>
    <lineage>
        <taxon>Eukaryota</taxon>
        <taxon>Fungi</taxon>
        <taxon>Dikarya</taxon>
        <taxon>Ascomycota</taxon>
        <taxon>Pezizomycotina</taxon>
        <taxon>Leotiomycetes</taxon>
        <taxon>Helotiales</taxon>
        <taxon>Sclerotiniaceae</taxon>
        <taxon>Monilinia</taxon>
    </lineage>
</organism>
<dbReference type="InterPro" id="IPR049326">
    <property type="entry name" value="Rhodopsin_dom_fungi"/>
</dbReference>
<keyword evidence="4 6" id="KW-0472">Membrane</keyword>